<name>A0A8J8P4P7_HALGN</name>
<protein>
    <submittedName>
        <fullName evidence="2">Uncharacterized protein</fullName>
    </submittedName>
</protein>
<sequence>MVLRRFLFALNVVHFEESPTFQIILYQTSSLCCLMYLISVRPFETDKMNNLEVFNELNVFVASFHLVALISMEESDDVARQKQINKLTKDIGTSFIGFSCFQISINLIFLLSEFFVSFCKLFKKLKTFMNTNNVASGTAHAQQKLNQTKAKIHDIGTTQHSEWWINGIDHSGAIHIEEYDRAKPKNEEGKEMMKQELETKKDKRLQFNFQVEMHDPTKNYSFSTPTTISTSGNHVEKISSLFQIPAPSPVKSIFTNQIDYQDHFKPKPPQLLLSKAKPHPLPSSQIQGLSISQILQATSDYSGHQIHQDEFYQHDIKSAYENYSLQMIQNEIDTHWQGRKPQVPK</sequence>
<keyword evidence="1" id="KW-0812">Transmembrane</keyword>
<keyword evidence="1" id="KW-0472">Membrane</keyword>
<feature type="transmembrane region" description="Helical" evidence="1">
    <location>
        <begin position="91"/>
        <end position="116"/>
    </location>
</feature>
<reference evidence="2" key="1">
    <citation type="submission" date="2019-06" db="EMBL/GenBank/DDBJ databases">
        <authorList>
            <person name="Zheng W."/>
        </authorList>
    </citation>
    <scope>NUCLEOTIDE SEQUENCE</scope>
    <source>
        <strain evidence="2">QDHG01</strain>
    </source>
</reference>
<dbReference type="OrthoDB" id="327841at2759"/>
<keyword evidence="1" id="KW-1133">Transmembrane helix</keyword>
<comment type="caution">
    <text evidence="2">The sequence shown here is derived from an EMBL/GenBank/DDBJ whole genome shotgun (WGS) entry which is preliminary data.</text>
</comment>
<evidence type="ECO:0000313" key="3">
    <source>
        <dbReference type="Proteomes" id="UP000785679"/>
    </source>
</evidence>
<dbReference type="Proteomes" id="UP000785679">
    <property type="component" value="Unassembled WGS sequence"/>
</dbReference>
<accession>A0A8J8P4P7</accession>
<keyword evidence="3" id="KW-1185">Reference proteome</keyword>
<gene>
    <name evidence="2" type="ORF">FGO68_gene6894</name>
</gene>
<dbReference type="EMBL" id="RRYP01001410">
    <property type="protein sequence ID" value="TNV85995.1"/>
    <property type="molecule type" value="Genomic_DNA"/>
</dbReference>
<evidence type="ECO:0000256" key="1">
    <source>
        <dbReference type="SAM" id="Phobius"/>
    </source>
</evidence>
<evidence type="ECO:0000313" key="2">
    <source>
        <dbReference type="EMBL" id="TNV85995.1"/>
    </source>
</evidence>
<feature type="transmembrane region" description="Helical" evidence="1">
    <location>
        <begin position="20"/>
        <end position="39"/>
    </location>
</feature>
<dbReference type="AlphaFoldDB" id="A0A8J8P4P7"/>
<proteinExistence type="predicted"/>
<organism evidence="2 3">
    <name type="scientific">Halteria grandinella</name>
    <dbReference type="NCBI Taxonomy" id="5974"/>
    <lineage>
        <taxon>Eukaryota</taxon>
        <taxon>Sar</taxon>
        <taxon>Alveolata</taxon>
        <taxon>Ciliophora</taxon>
        <taxon>Intramacronucleata</taxon>
        <taxon>Spirotrichea</taxon>
        <taxon>Stichotrichia</taxon>
        <taxon>Sporadotrichida</taxon>
        <taxon>Halteriidae</taxon>
        <taxon>Halteria</taxon>
    </lineage>
</organism>